<dbReference type="Gene3D" id="3.30.70.2740">
    <property type="match status" value="1"/>
</dbReference>
<evidence type="ECO:0000256" key="7">
    <source>
        <dbReference type="ARBA" id="ARBA00023002"/>
    </source>
</evidence>
<organism evidence="13 14">
    <name type="scientific">Agaricus bisporus var. burnettii</name>
    <dbReference type="NCBI Taxonomy" id="192524"/>
    <lineage>
        <taxon>Eukaryota</taxon>
        <taxon>Fungi</taxon>
        <taxon>Dikarya</taxon>
        <taxon>Basidiomycota</taxon>
        <taxon>Agaricomycotina</taxon>
        <taxon>Agaricomycetes</taxon>
        <taxon>Agaricomycetidae</taxon>
        <taxon>Agaricales</taxon>
        <taxon>Agaricineae</taxon>
        <taxon>Agaricaceae</taxon>
        <taxon>Agaricus</taxon>
    </lineage>
</organism>
<keyword evidence="7" id="KW-0560">Oxidoreductase</keyword>
<evidence type="ECO:0000256" key="8">
    <source>
        <dbReference type="ARBA" id="ARBA00023128"/>
    </source>
</evidence>
<dbReference type="GO" id="GO:0004458">
    <property type="term" value="F:D-lactate dehydrogenase (cytochrome) activity"/>
    <property type="evidence" value="ECO:0007669"/>
    <property type="project" value="UniProtKB-EC"/>
</dbReference>
<protein>
    <recommendedName>
        <fullName evidence="9">D-lactate dehydrogenase (cytochrome)</fullName>
        <ecNumber evidence="9">1.1.2.4</ecNumber>
    </recommendedName>
</protein>
<comment type="catalytic activity">
    <reaction evidence="10">
        <text>(R)-lactate + 2 Fe(III)-[cytochrome c] = 2 Fe(II)-[cytochrome c] + pyruvate + 2 H(+)</text>
        <dbReference type="Rhea" id="RHEA:13521"/>
        <dbReference type="Rhea" id="RHEA-COMP:10350"/>
        <dbReference type="Rhea" id="RHEA-COMP:14399"/>
        <dbReference type="ChEBI" id="CHEBI:15361"/>
        <dbReference type="ChEBI" id="CHEBI:15378"/>
        <dbReference type="ChEBI" id="CHEBI:16004"/>
        <dbReference type="ChEBI" id="CHEBI:29033"/>
        <dbReference type="ChEBI" id="CHEBI:29034"/>
        <dbReference type="EC" id="1.1.2.4"/>
    </reaction>
</comment>
<evidence type="ECO:0000313" key="14">
    <source>
        <dbReference type="Proteomes" id="UP000629468"/>
    </source>
</evidence>
<dbReference type="GO" id="GO:0005739">
    <property type="term" value="C:mitochondrion"/>
    <property type="evidence" value="ECO:0007669"/>
    <property type="project" value="UniProtKB-SubCell"/>
</dbReference>
<evidence type="ECO:0000256" key="6">
    <source>
        <dbReference type="ARBA" id="ARBA00022946"/>
    </source>
</evidence>
<gene>
    <name evidence="13" type="ORF">Agabi119p4_7382</name>
</gene>
<dbReference type="SUPFAM" id="SSF55103">
    <property type="entry name" value="FAD-linked oxidases, C-terminal domain"/>
    <property type="match status" value="1"/>
</dbReference>
<evidence type="ECO:0000256" key="2">
    <source>
        <dbReference type="ARBA" id="ARBA00004173"/>
    </source>
</evidence>
<dbReference type="EMBL" id="JABXXO010000010">
    <property type="protein sequence ID" value="KAF7768139.1"/>
    <property type="molecule type" value="Genomic_DNA"/>
</dbReference>
<dbReference type="InterPro" id="IPR016164">
    <property type="entry name" value="FAD-linked_Oxase-like_C"/>
</dbReference>
<evidence type="ECO:0000256" key="9">
    <source>
        <dbReference type="ARBA" id="ARBA00038897"/>
    </source>
</evidence>
<dbReference type="PROSITE" id="PS51387">
    <property type="entry name" value="FAD_PCMH"/>
    <property type="match status" value="1"/>
</dbReference>
<keyword evidence="4" id="KW-0285">Flavoprotein</keyword>
<keyword evidence="11" id="KW-1133">Transmembrane helix</keyword>
<dbReference type="FunFam" id="3.30.70.2740:FF:000001">
    <property type="entry name" value="D-lactate dehydrogenase mitochondrial"/>
    <property type="match status" value="1"/>
</dbReference>
<dbReference type="AlphaFoldDB" id="A0A8H7EYW3"/>
<dbReference type="GO" id="GO:0008720">
    <property type="term" value="F:D-lactate dehydrogenase (NAD+) activity"/>
    <property type="evidence" value="ECO:0007669"/>
    <property type="project" value="TreeGrafter"/>
</dbReference>
<dbReference type="EC" id="1.1.2.4" evidence="9"/>
<dbReference type="Pfam" id="PF01565">
    <property type="entry name" value="FAD_binding_4"/>
    <property type="match status" value="1"/>
</dbReference>
<dbReference type="InterPro" id="IPR036318">
    <property type="entry name" value="FAD-bd_PCMH-like_sf"/>
</dbReference>
<evidence type="ECO:0000259" key="12">
    <source>
        <dbReference type="PROSITE" id="PS51387"/>
    </source>
</evidence>
<dbReference type="GO" id="GO:0071949">
    <property type="term" value="F:FAD binding"/>
    <property type="evidence" value="ECO:0007669"/>
    <property type="project" value="InterPro"/>
</dbReference>
<dbReference type="InterPro" id="IPR006094">
    <property type="entry name" value="Oxid_FAD_bind_N"/>
</dbReference>
<sequence>MAFILKSYRQVIPLRVLQRRTLVPVASNLLSSPLPFLFRRHIHQESSTTKGNSEAHKPRESQLPARYQVGGRGLLLIALAAGICGFAAARWDTRGSPSQSRHTYGSPEDFQKAIRELQGTFSAEEDEAGDIVSTNQDVLHAHGFSTLVHHEGMMHDVVVFPRSTEDVVKIVKIATKYRMPITPYSGGTNLEGHTRGHPVGGICVDLSNMNKIIEIHEMDSDLVCQPGAGWVEINQTLKDEGIPLFVPLDPSPDATIGGMLSTGCSGTNAVRYGTAKAEWFLNATVVLPSGEIIKTRRRSRKSSAGPDMTKLFVGAEGTLGIVTEITVRLAPVMPTTVALANFPDVKRATEAVIEILNQGVGIQCIELLDDVFMTALNKSQTDISKKPKYVVKDHLFFKFQGPTPASLKETASIVKKIVEKHGGKNFNIARNDAEAEEMWSDRKNAHFAGLSMIPGAKGWPTDVCVPISKLPQLVYETKKDMKNMGLVAPIVGHVGDGNFHALPLMTNEEDLEKAKEAVHRMVRRAIALDGTCTGEHGVGVGKKEYLVEELGEGTVELMRTIKRTIDPLNLFNPGKLYPDPATSNVPKH</sequence>
<comment type="cofactor">
    <cofactor evidence="1">
        <name>FAD</name>
        <dbReference type="ChEBI" id="CHEBI:57692"/>
    </cofactor>
</comment>
<keyword evidence="5" id="KW-0274">FAD</keyword>
<evidence type="ECO:0000313" key="13">
    <source>
        <dbReference type="EMBL" id="KAF7768139.1"/>
    </source>
</evidence>
<evidence type="ECO:0000256" key="3">
    <source>
        <dbReference type="ARBA" id="ARBA00008000"/>
    </source>
</evidence>
<reference evidence="13 14" key="1">
    <citation type="journal article" name="Sci. Rep.">
        <title>Telomere-to-telomere assembled and centromere annotated genomes of the two main subspecies of the button mushroom Agaricus bisporus reveal especially polymorphic chromosome ends.</title>
        <authorList>
            <person name="Sonnenberg A.S.M."/>
            <person name="Sedaghat-Telgerd N."/>
            <person name="Lavrijssen B."/>
            <person name="Ohm R.A."/>
            <person name="Hendrickx P.M."/>
            <person name="Scholtmeijer K."/>
            <person name="Baars J.J.P."/>
            <person name="van Peer A."/>
        </authorList>
    </citation>
    <scope>NUCLEOTIDE SEQUENCE [LARGE SCALE GENOMIC DNA]</scope>
    <source>
        <strain evidence="13 14">H119_p4</strain>
    </source>
</reference>
<evidence type="ECO:0000256" key="1">
    <source>
        <dbReference type="ARBA" id="ARBA00001974"/>
    </source>
</evidence>
<evidence type="ECO:0000256" key="4">
    <source>
        <dbReference type="ARBA" id="ARBA00022630"/>
    </source>
</evidence>
<dbReference type="InterPro" id="IPR016171">
    <property type="entry name" value="Vanillyl_alc_oxidase_C-sub2"/>
</dbReference>
<dbReference type="FunFam" id="1.10.45.10:FF:000001">
    <property type="entry name" value="D-lactate dehydrogenase mitochondrial"/>
    <property type="match status" value="1"/>
</dbReference>
<keyword evidence="11" id="KW-0472">Membrane</keyword>
<keyword evidence="11" id="KW-0812">Transmembrane</keyword>
<dbReference type="InterPro" id="IPR004113">
    <property type="entry name" value="FAD-bd_oxidored_4_C"/>
</dbReference>
<dbReference type="InterPro" id="IPR016169">
    <property type="entry name" value="FAD-bd_PCMH_sub2"/>
</dbReference>
<keyword evidence="8" id="KW-0496">Mitochondrion</keyword>
<dbReference type="GO" id="GO:1903457">
    <property type="term" value="P:lactate catabolic process"/>
    <property type="evidence" value="ECO:0007669"/>
    <property type="project" value="TreeGrafter"/>
</dbReference>
<dbReference type="InterPro" id="IPR016166">
    <property type="entry name" value="FAD-bd_PCMH"/>
</dbReference>
<comment type="caution">
    <text evidence="13">The sequence shown here is derived from an EMBL/GenBank/DDBJ whole genome shotgun (WGS) entry which is preliminary data.</text>
</comment>
<comment type="subcellular location">
    <subcellularLocation>
        <location evidence="2">Mitochondrion</location>
    </subcellularLocation>
</comment>
<evidence type="ECO:0000256" key="10">
    <source>
        <dbReference type="ARBA" id="ARBA00051436"/>
    </source>
</evidence>
<feature type="domain" description="FAD-binding PCMH-type" evidence="12">
    <location>
        <begin position="151"/>
        <end position="332"/>
    </location>
</feature>
<dbReference type="PANTHER" id="PTHR11748">
    <property type="entry name" value="D-LACTATE DEHYDROGENASE"/>
    <property type="match status" value="1"/>
</dbReference>
<accession>A0A8H7EYW3</accession>
<evidence type="ECO:0000256" key="11">
    <source>
        <dbReference type="SAM" id="Phobius"/>
    </source>
</evidence>
<dbReference type="Gene3D" id="1.10.45.10">
    <property type="entry name" value="Vanillyl-alcohol Oxidase, Chain A, domain 4"/>
    <property type="match status" value="1"/>
</dbReference>
<evidence type="ECO:0000256" key="5">
    <source>
        <dbReference type="ARBA" id="ARBA00022827"/>
    </source>
</evidence>
<feature type="transmembrane region" description="Helical" evidence="11">
    <location>
        <begin position="73"/>
        <end position="91"/>
    </location>
</feature>
<keyword evidence="6" id="KW-0809">Transit peptide</keyword>
<comment type="similarity">
    <text evidence="3">Belongs to the FAD-binding oxidoreductase/transferase type 4 family.</text>
</comment>
<dbReference type="FunFam" id="3.30.465.10:FF:000014">
    <property type="entry name" value="D-lactate dehydrogenase (Cytochrome), putative"/>
    <property type="match status" value="1"/>
</dbReference>
<dbReference type="PANTHER" id="PTHR11748:SF111">
    <property type="entry name" value="D-LACTATE DEHYDROGENASE, MITOCHONDRIAL-RELATED"/>
    <property type="match status" value="1"/>
</dbReference>
<proteinExistence type="inferred from homology"/>
<dbReference type="Gene3D" id="3.30.465.10">
    <property type="match status" value="1"/>
</dbReference>
<dbReference type="SUPFAM" id="SSF56176">
    <property type="entry name" value="FAD-binding/transporter-associated domain-like"/>
    <property type="match status" value="1"/>
</dbReference>
<dbReference type="Pfam" id="PF02913">
    <property type="entry name" value="FAD-oxidase_C"/>
    <property type="match status" value="1"/>
</dbReference>
<dbReference type="Proteomes" id="UP000629468">
    <property type="component" value="Unassembled WGS sequence"/>
</dbReference>
<name>A0A8H7EYW3_AGABI</name>